<name>A0A6B0GGS5_9EURY</name>
<dbReference type="RefSeq" id="WP_158203669.1">
    <property type="nucleotide sequence ID" value="NZ_WSZK01000012.1"/>
</dbReference>
<proteinExistence type="predicted"/>
<dbReference type="InterPro" id="IPR013561">
    <property type="entry name" value="FilR1_middle_dom"/>
</dbReference>
<dbReference type="Proteomes" id="UP000451471">
    <property type="component" value="Unassembled WGS sequence"/>
</dbReference>
<dbReference type="Pfam" id="PF25213">
    <property type="entry name" value="HVO_A0261_N"/>
    <property type="match status" value="1"/>
</dbReference>
<gene>
    <name evidence="3" type="ORF">GQS65_05505</name>
</gene>
<evidence type="ECO:0000313" key="3">
    <source>
        <dbReference type="EMBL" id="MWG33954.1"/>
    </source>
</evidence>
<evidence type="ECO:0000313" key="4">
    <source>
        <dbReference type="Proteomes" id="UP000451471"/>
    </source>
</evidence>
<comment type="caution">
    <text evidence="3">The sequence shown here is derived from an EMBL/GenBank/DDBJ whole genome shotgun (WGS) entry which is preliminary data.</text>
</comment>
<dbReference type="SUPFAM" id="SSF46785">
    <property type="entry name" value="Winged helix' DNA-binding domain"/>
    <property type="match status" value="1"/>
</dbReference>
<sequence>MSDPLERPRVESSLDDVEFLARSEHRVAVLDSLVERPRSRAALRASTGASASTIGRMLAEFEERCWVERVEHRYEATPLGAFVAEGMVTLLDRMETERGLREVWKWLPTEVLDLDIDLFVDAVVRVPAFGAPHRTVDRFVELVEGTKQFRGFTTTTVGTDVEALLRNATDGMETEIVWPPDLTSTVLESHPDLLSAAVESGTLTVLTSRELPCACGLFDDRIGLAGYDRETGVMRATVDTDAAPARRWAEALYGSYRHDARPVDLGAIVG</sequence>
<dbReference type="Pfam" id="PF08350">
    <property type="entry name" value="FilR1_middle"/>
    <property type="match status" value="1"/>
</dbReference>
<dbReference type="InterPro" id="IPR036390">
    <property type="entry name" value="WH_DNA-bd_sf"/>
</dbReference>
<feature type="domain" description="HVO-A0261-like N-terminal" evidence="2">
    <location>
        <begin position="15"/>
        <end position="98"/>
    </location>
</feature>
<organism evidence="3 4">
    <name type="scientific">Halomarina oriensis</name>
    <dbReference type="NCBI Taxonomy" id="671145"/>
    <lineage>
        <taxon>Archaea</taxon>
        <taxon>Methanobacteriati</taxon>
        <taxon>Methanobacteriota</taxon>
        <taxon>Stenosarchaea group</taxon>
        <taxon>Halobacteria</taxon>
        <taxon>Halobacteriales</taxon>
        <taxon>Natronomonadaceae</taxon>
        <taxon>Halomarina</taxon>
    </lineage>
</organism>
<feature type="domain" description="Methanogenesis regulatory protein FilR1 middle" evidence="1">
    <location>
        <begin position="132"/>
        <end position="258"/>
    </location>
</feature>
<dbReference type="EMBL" id="WSZK01000012">
    <property type="protein sequence ID" value="MWG33954.1"/>
    <property type="molecule type" value="Genomic_DNA"/>
</dbReference>
<accession>A0A6B0GGS5</accession>
<reference evidence="3 4" key="1">
    <citation type="submission" date="2019-12" db="EMBL/GenBank/DDBJ databases">
        <title>Halocatena pleomorpha gen. nov. sp. nov., an extremely halophilic archaeon of family Halobacteriaceae isolated from saltpan soil.</title>
        <authorList>
            <person name="Pal Y."/>
            <person name="Verma A."/>
            <person name="Krishnamurthi S."/>
            <person name="Kumar P."/>
        </authorList>
    </citation>
    <scope>NUCLEOTIDE SEQUENCE [LARGE SCALE GENOMIC DNA]</scope>
    <source>
        <strain evidence="3 4">JCM 16495</strain>
    </source>
</reference>
<evidence type="ECO:0000259" key="2">
    <source>
        <dbReference type="Pfam" id="PF25213"/>
    </source>
</evidence>
<dbReference type="InterPro" id="IPR057527">
    <property type="entry name" value="HVO_A0261-like_N"/>
</dbReference>
<keyword evidence="4" id="KW-1185">Reference proteome</keyword>
<dbReference type="OrthoDB" id="330490at2157"/>
<evidence type="ECO:0000259" key="1">
    <source>
        <dbReference type="Pfam" id="PF08350"/>
    </source>
</evidence>
<dbReference type="AlphaFoldDB" id="A0A6B0GGS5"/>
<protein>
    <submittedName>
        <fullName evidence="3">MarR family transcriptional regulator</fullName>
    </submittedName>
</protein>